<gene>
    <name evidence="1" type="ORF">MAA8898_00920</name>
</gene>
<dbReference type="AlphaFoldDB" id="A0A238K131"/>
<evidence type="ECO:0000313" key="2">
    <source>
        <dbReference type="Proteomes" id="UP000207598"/>
    </source>
</evidence>
<reference evidence="1 2" key="1">
    <citation type="submission" date="2017-05" db="EMBL/GenBank/DDBJ databases">
        <authorList>
            <person name="Song R."/>
            <person name="Chenine A.L."/>
            <person name="Ruprecht R.M."/>
        </authorList>
    </citation>
    <scope>NUCLEOTIDE SEQUENCE [LARGE SCALE GENOMIC DNA]</scope>
    <source>
        <strain evidence="1 2">CECT 8898</strain>
    </source>
</reference>
<sequence length="163" mass="16986">MAAGPALACSPAMNEAAQTVAGANCALRHDRMPIGAEGVTEAEDVRSGFVTQLHFDGNACYVSEARVILDCLEGQALLFGPADPMTMEDHMAATEGAYGQLFAEYTQTPVSLDVLGQVAGEEGLKVTRIASLAAPVMLGQSGKPFDLSCGCRLFYPDSKGARG</sequence>
<protein>
    <submittedName>
        <fullName evidence="1">Uncharacterized protein</fullName>
    </submittedName>
</protein>
<keyword evidence="2" id="KW-1185">Reference proteome</keyword>
<evidence type="ECO:0000313" key="1">
    <source>
        <dbReference type="EMBL" id="SMX36585.1"/>
    </source>
</evidence>
<name>A0A238K131_9RHOB</name>
<dbReference type="Proteomes" id="UP000207598">
    <property type="component" value="Unassembled WGS sequence"/>
</dbReference>
<proteinExistence type="predicted"/>
<organism evidence="1 2">
    <name type="scientific">Maliponia aquimaris</name>
    <dbReference type="NCBI Taxonomy" id="1673631"/>
    <lineage>
        <taxon>Bacteria</taxon>
        <taxon>Pseudomonadati</taxon>
        <taxon>Pseudomonadota</taxon>
        <taxon>Alphaproteobacteria</taxon>
        <taxon>Rhodobacterales</taxon>
        <taxon>Paracoccaceae</taxon>
        <taxon>Maliponia</taxon>
    </lineage>
</organism>
<dbReference type="EMBL" id="FXYF01000002">
    <property type="protein sequence ID" value="SMX36585.1"/>
    <property type="molecule type" value="Genomic_DNA"/>
</dbReference>
<accession>A0A238K131</accession>